<feature type="region of interest" description="Disordered" evidence="3">
    <location>
        <begin position="1"/>
        <end position="115"/>
    </location>
</feature>
<gene>
    <name evidence="5" type="ORF">CABS02_08127</name>
</gene>
<dbReference type="AlphaFoldDB" id="A0A9Q0B364"/>
<evidence type="ECO:0000313" key="6">
    <source>
        <dbReference type="Proteomes" id="UP001056436"/>
    </source>
</evidence>
<keyword evidence="2" id="KW-0012">Acyltransferase</keyword>
<dbReference type="OrthoDB" id="47374at2759"/>
<sequence>MSLPQTTTMKQPPTQSSIKSFFQPRQQPTYAPPPPASKYAPAPSSNGTAAAPPPTTKPPPSSTTTAPPPPPPPKSSVTTATTTTTPPRTSPPATTPQTSQPPASAPLHPSASIRPVSDQDLQPLRRINSLLLPVAYPETFYAAALTGPFSRVVTWRDQPTTNFSQEIVVGGVVARIEPSPFPSATPTPTRLEHALYIQSLALLSPYRSHGLATAVVDHLVAAAANSSPDVNLRHIYAHVWTDNEEGMRWYAARGFERYGEPLQGYYIKLRPDSAWIVRRAVGPLSIGGQQQSLSSDRATAPPPIPGPTAAVANLPPMNGSNGAGGPPPPPLSRTISGTSFQNRRAATEWNDLPDEMASAKLAPPKSSGGSGASSRSSSTVRKKKDRSYPAAAFQG</sequence>
<keyword evidence="1" id="KW-0808">Transferase</keyword>
<feature type="compositionally biased region" description="Low complexity" evidence="3">
    <location>
        <begin position="75"/>
        <end position="87"/>
    </location>
</feature>
<organism evidence="5 6">
    <name type="scientific">Colletotrichum abscissum</name>
    <dbReference type="NCBI Taxonomy" id="1671311"/>
    <lineage>
        <taxon>Eukaryota</taxon>
        <taxon>Fungi</taxon>
        <taxon>Dikarya</taxon>
        <taxon>Ascomycota</taxon>
        <taxon>Pezizomycotina</taxon>
        <taxon>Sordariomycetes</taxon>
        <taxon>Hypocreomycetidae</taxon>
        <taxon>Glomerellales</taxon>
        <taxon>Glomerellaceae</taxon>
        <taxon>Colletotrichum</taxon>
        <taxon>Colletotrichum acutatum species complex</taxon>
    </lineage>
</organism>
<dbReference type="EMBL" id="SDAQ01000047">
    <property type="protein sequence ID" value="KAI3548924.1"/>
    <property type="molecule type" value="Genomic_DNA"/>
</dbReference>
<feature type="compositionally biased region" description="Low complexity" evidence="3">
    <location>
        <begin position="307"/>
        <end position="320"/>
    </location>
</feature>
<dbReference type="Proteomes" id="UP001056436">
    <property type="component" value="Unassembled WGS sequence"/>
</dbReference>
<feature type="compositionally biased region" description="Polar residues" evidence="3">
    <location>
        <begin position="333"/>
        <end position="344"/>
    </location>
</feature>
<feature type="compositionally biased region" description="Low complexity" evidence="3">
    <location>
        <begin position="1"/>
        <end position="15"/>
    </location>
</feature>
<feature type="compositionally biased region" description="Low complexity" evidence="3">
    <location>
        <begin position="287"/>
        <end position="299"/>
    </location>
</feature>
<accession>A0A9Q0B364</accession>
<dbReference type="Gene3D" id="3.40.630.30">
    <property type="match status" value="1"/>
</dbReference>
<dbReference type="PROSITE" id="PS51186">
    <property type="entry name" value="GNAT"/>
    <property type="match status" value="1"/>
</dbReference>
<protein>
    <submittedName>
        <fullName evidence="5">Acetyltransferase</fullName>
    </submittedName>
</protein>
<keyword evidence="6" id="KW-1185">Reference proteome</keyword>
<feature type="compositionally biased region" description="Low complexity" evidence="3">
    <location>
        <begin position="37"/>
        <end position="50"/>
    </location>
</feature>
<dbReference type="PRINTS" id="PR01217">
    <property type="entry name" value="PRICHEXTENSN"/>
</dbReference>
<dbReference type="GO" id="GO:0007064">
    <property type="term" value="P:mitotic sister chromatid cohesion"/>
    <property type="evidence" value="ECO:0007669"/>
    <property type="project" value="TreeGrafter"/>
</dbReference>
<feature type="domain" description="N-acetyltransferase" evidence="4">
    <location>
        <begin position="111"/>
        <end position="282"/>
    </location>
</feature>
<evidence type="ECO:0000259" key="4">
    <source>
        <dbReference type="PROSITE" id="PS51186"/>
    </source>
</evidence>
<comment type="caution">
    <text evidence="5">The sequence shown here is derived from an EMBL/GenBank/DDBJ whole genome shotgun (WGS) entry which is preliminary data.</text>
</comment>
<feature type="compositionally biased region" description="Low complexity" evidence="3">
    <location>
        <begin position="95"/>
        <end position="112"/>
    </location>
</feature>
<dbReference type="GO" id="GO:0031415">
    <property type="term" value="C:NatA complex"/>
    <property type="evidence" value="ECO:0007669"/>
    <property type="project" value="TreeGrafter"/>
</dbReference>
<feature type="region of interest" description="Disordered" evidence="3">
    <location>
        <begin position="287"/>
        <end position="395"/>
    </location>
</feature>
<name>A0A9Q0B364_9PEZI</name>
<dbReference type="InterPro" id="IPR051556">
    <property type="entry name" value="N-term/lysine_N-AcTrnsfr"/>
</dbReference>
<dbReference type="SUPFAM" id="SSF55729">
    <property type="entry name" value="Acyl-CoA N-acyltransferases (Nat)"/>
    <property type="match status" value="1"/>
</dbReference>
<dbReference type="Pfam" id="PF00583">
    <property type="entry name" value="Acetyltransf_1"/>
    <property type="match status" value="1"/>
</dbReference>
<reference evidence="5" key="1">
    <citation type="submission" date="2019-01" db="EMBL/GenBank/DDBJ databases">
        <title>Colletotrichum abscissum LGMF1257.</title>
        <authorList>
            <person name="Baroncelli R."/>
        </authorList>
    </citation>
    <scope>NUCLEOTIDE SEQUENCE</scope>
    <source>
        <strain evidence="5">Ca142</strain>
    </source>
</reference>
<dbReference type="PANTHER" id="PTHR42919:SF8">
    <property type="entry name" value="N-ALPHA-ACETYLTRANSFERASE 50"/>
    <property type="match status" value="1"/>
</dbReference>
<evidence type="ECO:0000256" key="3">
    <source>
        <dbReference type="SAM" id="MobiDB-lite"/>
    </source>
</evidence>
<evidence type="ECO:0000256" key="1">
    <source>
        <dbReference type="ARBA" id="ARBA00022679"/>
    </source>
</evidence>
<dbReference type="InterPro" id="IPR016181">
    <property type="entry name" value="Acyl_CoA_acyltransferase"/>
</dbReference>
<dbReference type="GO" id="GO:0016747">
    <property type="term" value="F:acyltransferase activity, transferring groups other than amino-acyl groups"/>
    <property type="evidence" value="ECO:0007669"/>
    <property type="project" value="InterPro"/>
</dbReference>
<evidence type="ECO:0000313" key="5">
    <source>
        <dbReference type="EMBL" id="KAI3548924.1"/>
    </source>
</evidence>
<proteinExistence type="predicted"/>
<dbReference type="PANTHER" id="PTHR42919">
    <property type="entry name" value="N-ALPHA-ACETYLTRANSFERASE"/>
    <property type="match status" value="1"/>
</dbReference>
<feature type="compositionally biased region" description="Pro residues" evidence="3">
    <location>
        <begin position="51"/>
        <end position="74"/>
    </location>
</feature>
<evidence type="ECO:0000256" key="2">
    <source>
        <dbReference type="ARBA" id="ARBA00023315"/>
    </source>
</evidence>
<dbReference type="InterPro" id="IPR000182">
    <property type="entry name" value="GNAT_dom"/>
</dbReference>